<reference evidence="2" key="1">
    <citation type="journal article" date="2021" name="BMC Genomics">
        <title>Chromosome-level genome assembly and manually-curated proteome of model necrotroph Parastagonospora nodorum Sn15 reveals a genome-wide trove of candidate effector homologs, and redundancy of virulence-related functions within an accessory chromosome.</title>
        <authorList>
            <person name="Bertazzoni S."/>
            <person name="Jones D.A.B."/>
            <person name="Phan H.T."/>
            <person name="Tan K.-C."/>
            <person name="Hane J.K."/>
        </authorList>
    </citation>
    <scope>NUCLEOTIDE SEQUENCE [LARGE SCALE GENOMIC DNA]</scope>
    <source>
        <strain evidence="2">SN15 / ATCC MYA-4574 / FGSC 10173)</strain>
    </source>
</reference>
<sequence length="66" mass="7902">METRSHYDSRVEDRACWHLVMSVVKERDGVARGLRNYWYFYTAETQRGVWRTGGTWKPYTARTIIS</sequence>
<name>A0A7U2EVR4_PHANO</name>
<organism evidence="1 2">
    <name type="scientific">Phaeosphaeria nodorum (strain SN15 / ATCC MYA-4574 / FGSC 10173)</name>
    <name type="common">Glume blotch fungus</name>
    <name type="synonym">Parastagonospora nodorum</name>
    <dbReference type="NCBI Taxonomy" id="321614"/>
    <lineage>
        <taxon>Eukaryota</taxon>
        <taxon>Fungi</taxon>
        <taxon>Dikarya</taxon>
        <taxon>Ascomycota</taxon>
        <taxon>Pezizomycotina</taxon>
        <taxon>Dothideomycetes</taxon>
        <taxon>Pleosporomycetidae</taxon>
        <taxon>Pleosporales</taxon>
        <taxon>Pleosporineae</taxon>
        <taxon>Phaeosphaeriaceae</taxon>
        <taxon>Parastagonospora</taxon>
    </lineage>
</organism>
<proteinExistence type="predicted"/>
<dbReference type="VEuPathDB" id="FungiDB:JI435_404750"/>
<dbReference type="Proteomes" id="UP000663193">
    <property type="component" value="Chromosome 4"/>
</dbReference>
<accession>A0A7U2EVR4</accession>
<dbReference type="EMBL" id="CP069026">
    <property type="protein sequence ID" value="QRC93909.1"/>
    <property type="molecule type" value="Genomic_DNA"/>
</dbReference>
<dbReference type="AlphaFoldDB" id="A0A7U2EVR4"/>
<protein>
    <submittedName>
        <fullName evidence="1">Uncharacterized protein</fullName>
    </submittedName>
</protein>
<evidence type="ECO:0000313" key="1">
    <source>
        <dbReference type="EMBL" id="QRC93909.1"/>
    </source>
</evidence>
<evidence type="ECO:0000313" key="2">
    <source>
        <dbReference type="Proteomes" id="UP000663193"/>
    </source>
</evidence>
<gene>
    <name evidence="1" type="ORF">JI435_404750</name>
</gene>
<keyword evidence="2" id="KW-1185">Reference proteome</keyword>